<gene>
    <name evidence="2" type="ORF">ACG04Q_04285</name>
</gene>
<protein>
    <recommendedName>
        <fullName evidence="4">Dipeptidylpeptidase IV N-terminal domain-containing protein</fullName>
    </recommendedName>
</protein>
<organism evidence="2 3">
    <name type="scientific">Pelomonas lactea</name>
    <dbReference type="NCBI Taxonomy" id="3299030"/>
    <lineage>
        <taxon>Bacteria</taxon>
        <taxon>Pseudomonadati</taxon>
        <taxon>Pseudomonadota</taxon>
        <taxon>Betaproteobacteria</taxon>
        <taxon>Burkholderiales</taxon>
        <taxon>Sphaerotilaceae</taxon>
        <taxon>Roseateles</taxon>
    </lineage>
</organism>
<keyword evidence="1" id="KW-0732">Signal</keyword>
<feature type="chain" id="PRO_5046480987" description="Dipeptidylpeptidase IV N-terminal domain-containing protein" evidence="1">
    <location>
        <begin position="31"/>
        <end position="328"/>
    </location>
</feature>
<proteinExistence type="predicted"/>
<dbReference type="RefSeq" id="WP_394509598.1">
    <property type="nucleotide sequence ID" value="NZ_JBIGHX010000001.1"/>
</dbReference>
<dbReference type="SUPFAM" id="SSF82171">
    <property type="entry name" value="DPP6 N-terminal domain-like"/>
    <property type="match status" value="1"/>
</dbReference>
<dbReference type="InterPro" id="IPR011659">
    <property type="entry name" value="WD40"/>
</dbReference>
<evidence type="ECO:0000313" key="3">
    <source>
        <dbReference type="Proteomes" id="UP001606302"/>
    </source>
</evidence>
<dbReference type="InterPro" id="IPR011042">
    <property type="entry name" value="6-blade_b-propeller_TolB-like"/>
</dbReference>
<reference evidence="2 3" key="1">
    <citation type="submission" date="2024-08" db="EMBL/GenBank/DDBJ databases">
        <authorList>
            <person name="Lu H."/>
        </authorList>
    </citation>
    <scope>NUCLEOTIDE SEQUENCE [LARGE SCALE GENOMIC DNA]</scope>
    <source>
        <strain evidence="2 3">DXS20W</strain>
    </source>
</reference>
<accession>A0ABW7GFP9</accession>
<sequence>MTATTSPRAWRTALALLAALPALLAGPARAAGAPPTGLLWHNSYILDHHRGVQVSALAGGKPVEITNSKDMDVSAWPDGRQFIVTKPDIYRRITSFVVMTPDGKAVLSGDVDGYVRDVEPSPTDRRLAKVRRGESPLAPFEDQVLDLATLRTRYRIADDDWFAWMPDGRFMLISIKTGRMRIASLDGGPEAAVGQLTPPADRQMGAFAVSPTGRELIMKMPRRNAVPREADLWIASIDGSRLERLTEAKAIGSALWSPDGRFVAYTVDSGHFCSTAGYCVGSCDQWYTPATLRGVRGFKGEPGSEAFQVNNRQGQRQELGCEVLAWTP</sequence>
<dbReference type="Gene3D" id="2.120.10.30">
    <property type="entry name" value="TolB, C-terminal domain"/>
    <property type="match status" value="1"/>
</dbReference>
<evidence type="ECO:0000256" key="1">
    <source>
        <dbReference type="SAM" id="SignalP"/>
    </source>
</evidence>
<evidence type="ECO:0000313" key="2">
    <source>
        <dbReference type="EMBL" id="MFG6460780.1"/>
    </source>
</evidence>
<keyword evidence="3" id="KW-1185">Reference proteome</keyword>
<dbReference type="EMBL" id="JBIGHX010000001">
    <property type="protein sequence ID" value="MFG6460780.1"/>
    <property type="molecule type" value="Genomic_DNA"/>
</dbReference>
<name>A0ABW7GFP9_9BURK</name>
<dbReference type="Pfam" id="PF07676">
    <property type="entry name" value="PD40"/>
    <property type="match status" value="1"/>
</dbReference>
<feature type="signal peptide" evidence="1">
    <location>
        <begin position="1"/>
        <end position="30"/>
    </location>
</feature>
<comment type="caution">
    <text evidence="2">The sequence shown here is derived from an EMBL/GenBank/DDBJ whole genome shotgun (WGS) entry which is preliminary data.</text>
</comment>
<evidence type="ECO:0008006" key="4">
    <source>
        <dbReference type="Google" id="ProtNLM"/>
    </source>
</evidence>
<dbReference type="Proteomes" id="UP001606302">
    <property type="component" value="Unassembled WGS sequence"/>
</dbReference>